<evidence type="ECO:0000313" key="3">
    <source>
        <dbReference type="Proteomes" id="UP001320119"/>
    </source>
</evidence>
<feature type="domain" description="DUF4130" evidence="1">
    <location>
        <begin position="189"/>
        <end position="287"/>
    </location>
</feature>
<dbReference type="Pfam" id="PF13566">
    <property type="entry name" value="DUF4130"/>
    <property type="match status" value="2"/>
</dbReference>
<evidence type="ECO:0000313" key="2">
    <source>
        <dbReference type="EMBL" id="BCD98365.1"/>
    </source>
</evidence>
<reference evidence="2 3" key="1">
    <citation type="journal article" date="2022" name="IScience">
        <title>An ultrasensitive nanofiber-based assay for enzymatic hydrolysis and deep-sea microbial degradation of cellulose.</title>
        <authorList>
            <person name="Tsudome M."/>
            <person name="Tachioka M."/>
            <person name="Miyazaki M."/>
            <person name="Uchimura K."/>
            <person name="Tsuda M."/>
            <person name="Takaki Y."/>
            <person name="Deguchi S."/>
        </authorList>
    </citation>
    <scope>NUCLEOTIDE SEQUENCE [LARGE SCALE GENOMIC DNA]</scope>
    <source>
        <strain evidence="2 3">GE09</strain>
    </source>
</reference>
<keyword evidence="3" id="KW-1185">Reference proteome</keyword>
<dbReference type="InterPro" id="IPR025404">
    <property type="entry name" value="DUF4130"/>
</dbReference>
<dbReference type="InterPro" id="IPR023875">
    <property type="entry name" value="DNA_repair_put"/>
</dbReference>
<dbReference type="KEGG" id="marq:MARGE09_P2566"/>
<feature type="domain" description="DUF4130" evidence="1">
    <location>
        <begin position="87"/>
        <end position="153"/>
    </location>
</feature>
<gene>
    <name evidence="2" type="ORF">MARGE09_P2566</name>
</gene>
<keyword evidence="2" id="KW-0326">Glycosidase</keyword>
<sequence length="315" mass="36276">MEFVIENFTQWRNYSRALLLEGIAPEQVSFTIPHGSGDLFGSPIDSLSLTREIKLSGALKKVNGKPLGISREFMRQAYWVGHHSSAQRWQLLYSLAWRQIYQDKKLLQNPVDEQVALFHRLLKAVSRDHHKMKAFVRFQSIGEFSGEGKVYQAVEIIEPEQLHVDGARHKYGGRSNQSKPCKVMAAEETEHFVAWFEPDHAILPLVAPFFAKRFSSMSWSILTPHECVHWHQEQLVFTQGAARPPLPEDKTEQLWLQYYASIFNPARVKVNAMQSEMAKKYWKNLPEAQLIQTLLQRASSRVDVMFRLGNADKGK</sequence>
<name>A0AAN1WIR8_9GAMM</name>
<dbReference type="EC" id="3.2.2.27" evidence="2"/>
<proteinExistence type="predicted"/>
<keyword evidence="2" id="KW-0378">Hydrolase</keyword>
<dbReference type="Proteomes" id="UP001320119">
    <property type="component" value="Chromosome"/>
</dbReference>
<dbReference type="NCBIfam" id="TIGR03915">
    <property type="entry name" value="SAM_7_link_chp"/>
    <property type="match status" value="1"/>
</dbReference>
<accession>A0AAN1WIR8</accession>
<dbReference type="AlphaFoldDB" id="A0AAN1WIR8"/>
<organism evidence="2 3">
    <name type="scientific">Marinagarivorans cellulosilyticus</name>
    <dbReference type="NCBI Taxonomy" id="2721545"/>
    <lineage>
        <taxon>Bacteria</taxon>
        <taxon>Pseudomonadati</taxon>
        <taxon>Pseudomonadota</taxon>
        <taxon>Gammaproteobacteria</taxon>
        <taxon>Cellvibrionales</taxon>
        <taxon>Cellvibrionaceae</taxon>
        <taxon>Marinagarivorans</taxon>
    </lineage>
</organism>
<dbReference type="EMBL" id="AP023086">
    <property type="protein sequence ID" value="BCD98365.1"/>
    <property type="molecule type" value="Genomic_DNA"/>
</dbReference>
<evidence type="ECO:0000259" key="1">
    <source>
        <dbReference type="Pfam" id="PF13566"/>
    </source>
</evidence>
<dbReference type="GO" id="GO:0004844">
    <property type="term" value="F:uracil DNA N-glycosylase activity"/>
    <property type="evidence" value="ECO:0007669"/>
    <property type="project" value="UniProtKB-EC"/>
</dbReference>
<dbReference type="RefSeq" id="WP_236982655.1">
    <property type="nucleotide sequence ID" value="NZ_AP023086.1"/>
</dbReference>
<protein>
    <submittedName>
        <fullName evidence="2">Uracil-DNA glycosylase</fullName>
        <ecNumber evidence="2">3.2.2.27</ecNumber>
    </submittedName>
</protein>